<dbReference type="InterPro" id="IPR008907">
    <property type="entry name" value="TPP/p25"/>
</dbReference>
<accession>A0AAV2YTE6</accession>
<feature type="compositionally biased region" description="Polar residues" evidence="2">
    <location>
        <begin position="104"/>
        <end position="119"/>
    </location>
</feature>
<comment type="caution">
    <text evidence="3">The sequence shown here is derived from an EMBL/GenBank/DDBJ whole genome shotgun (WGS) entry which is preliminary data.</text>
</comment>
<dbReference type="GO" id="GO:0015631">
    <property type="term" value="F:tubulin binding"/>
    <property type="evidence" value="ECO:0007669"/>
    <property type="project" value="InterPro"/>
</dbReference>
<feature type="region of interest" description="Disordered" evidence="2">
    <location>
        <begin position="98"/>
        <end position="119"/>
    </location>
</feature>
<evidence type="ECO:0000256" key="1">
    <source>
        <dbReference type="ARBA" id="ARBA00010994"/>
    </source>
</evidence>
<proteinExistence type="inferred from homology"/>
<dbReference type="AlphaFoldDB" id="A0AAV2YTE6"/>
<dbReference type="GO" id="GO:0001578">
    <property type="term" value="P:microtubule bundle formation"/>
    <property type="evidence" value="ECO:0007669"/>
    <property type="project" value="TreeGrafter"/>
</dbReference>
<dbReference type="EMBL" id="DAKRPA010000120">
    <property type="protein sequence ID" value="DAZ97952.1"/>
    <property type="molecule type" value="Genomic_DNA"/>
</dbReference>
<protein>
    <submittedName>
        <fullName evidence="3">Uncharacterized protein</fullName>
    </submittedName>
</protein>
<evidence type="ECO:0000256" key="2">
    <source>
        <dbReference type="SAM" id="MobiDB-lite"/>
    </source>
</evidence>
<dbReference type="GO" id="GO:0032273">
    <property type="term" value="P:positive regulation of protein polymerization"/>
    <property type="evidence" value="ECO:0007669"/>
    <property type="project" value="TreeGrafter"/>
</dbReference>
<dbReference type="InterPro" id="IPR011992">
    <property type="entry name" value="EF-hand-dom_pair"/>
</dbReference>
<dbReference type="GO" id="GO:0046785">
    <property type="term" value="P:microtubule polymerization"/>
    <property type="evidence" value="ECO:0007669"/>
    <property type="project" value="InterPro"/>
</dbReference>
<dbReference type="Proteomes" id="UP001146120">
    <property type="component" value="Unassembled WGS sequence"/>
</dbReference>
<evidence type="ECO:0000313" key="3">
    <source>
        <dbReference type="EMBL" id="DAZ97952.1"/>
    </source>
</evidence>
<dbReference type="PANTHER" id="PTHR12932:SF9">
    <property type="entry name" value="TUBULIN POLYMERIZATION-PROMOTING PROTEIN HOMOLOG"/>
    <property type="match status" value="1"/>
</dbReference>
<organism evidence="3 4">
    <name type="scientific">Lagenidium giganteum</name>
    <dbReference type="NCBI Taxonomy" id="4803"/>
    <lineage>
        <taxon>Eukaryota</taxon>
        <taxon>Sar</taxon>
        <taxon>Stramenopiles</taxon>
        <taxon>Oomycota</taxon>
        <taxon>Peronosporomycetes</taxon>
        <taxon>Pythiales</taxon>
        <taxon>Pythiaceae</taxon>
    </lineage>
</organism>
<reference evidence="3" key="2">
    <citation type="journal article" date="2023" name="Microbiol Resour">
        <title>Decontamination and Annotation of the Draft Genome Sequence of the Oomycete Lagenidium giganteum ARSEF 373.</title>
        <authorList>
            <person name="Morgan W.R."/>
            <person name="Tartar A."/>
        </authorList>
    </citation>
    <scope>NUCLEOTIDE SEQUENCE</scope>
    <source>
        <strain evidence="3">ARSEF 373</strain>
    </source>
</reference>
<dbReference type="InterPro" id="IPR011993">
    <property type="entry name" value="PH-like_dom_sf"/>
</dbReference>
<keyword evidence="4" id="KW-1185">Reference proteome</keyword>
<gene>
    <name evidence="3" type="ORF">N0F65_006377</name>
</gene>
<comment type="similarity">
    <text evidence="1">Belongs to the TPPP family.</text>
</comment>
<name>A0AAV2YTE6_9STRA</name>
<sequence length="893" mass="99569">MISPESFGRTHKRHATDVIRVALERKGVIGFIDIHESMSLLEARTLIWENVENAPNEFQFILEDGAPVSARQENTQKISCFYPCVKIRECKKARPSIGSPTKPIVSQSIGSPTASDSSEMWRTGGVEKVCVRTSSGEEFVTWISEEYTFQQLRQDAARYWNMPQSQVVLVDADGCLWPEQAKILSLTAIVDLHQQQILLEYKAGADVANATKCKNRTRPQMTTTMLSTSSRTSFRRYSAPGRYDSQMGAVQLATSETSAVKAVEELWRIFTFYCVNGDSLELECIKAHQFSKLLRDARLFGGNLTPAMADIVYTSETKGKQSPTGKMCYDEFLNALMKIAVTRQKPHKQLRSATEDEELFHQLVVDNILPRASRWPTHVWEEQTKQLRGRDIVSFVSKFVEPLMEIFMFYAKSHRFNTSTNVKEFYMSYNDYQKFVNDFYFANMPLSSVECAHVFLASCSSSPFYSGVVEQQYSGQQQDSFRPSSSLERPATPGTSSALSAIQRLLVSVEGVIAYSFPENQVGRSCMGFSAFLDVLGRAGIVAFSKMRVIKPLHCVKAVFHHLTRGLTRSRVLEILHNHGSSSIHAAKFYSGTVTFNNRFLDMWRYEGSPDYMTGSILNVPSKDPSPTTHSVATITRAASAFTHRPQGSANLLVDDRGNQASAGRGREALDRLARRASLQILPGSDESAAISNAKTKAANATGVRFADLPSRIDLDPRIERPEDSYLARESIYLADPDSSTSSILADGKSGLGLENPETNEPLFLNIESPTPETNIGDKTSGANGQLANTTMLQSPKPHSSGTLSREDSKVLYESILLKGGVFKKYGQWGNPHRRYVWCSKDFDAVYWRPVNKKQFMNREGIPVSGIISVLPGNSTRTRYAFMKHLSDGKSGT</sequence>
<dbReference type="SUPFAM" id="SSF47473">
    <property type="entry name" value="EF-hand"/>
    <property type="match status" value="1"/>
</dbReference>
<evidence type="ECO:0000313" key="4">
    <source>
        <dbReference type="Proteomes" id="UP001146120"/>
    </source>
</evidence>
<dbReference type="Gene3D" id="1.10.238.10">
    <property type="entry name" value="EF-hand"/>
    <property type="match status" value="1"/>
</dbReference>
<dbReference type="GO" id="GO:0005874">
    <property type="term" value="C:microtubule"/>
    <property type="evidence" value="ECO:0007669"/>
    <property type="project" value="TreeGrafter"/>
</dbReference>
<dbReference type="Gene3D" id="2.30.29.30">
    <property type="entry name" value="Pleckstrin-homology domain (PH domain)/Phosphotyrosine-binding domain (PTB)"/>
    <property type="match status" value="1"/>
</dbReference>
<dbReference type="PANTHER" id="PTHR12932">
    <property type="entry name" value="P25 ALPHA-RELATED"/>
    <property type="match status" value="1"/>
</dbReference>
<dbReference type="Pfam" id="PF05517">
    <property type="entry name" value="p25-alpha"/>
    <property type="match status" value="1"/>
</dbReference>
<reference evidence="3" key="1">
    <citation type="submission" date="2022-11" db="EMBL/GenBank/DDBJ databases">
        <authorList>
            <person name="Morgan W.R."/>
            <person name="Tartar A."/>
        </authorList>
    </citation>
    <scope>NUCLEOTIDE SEQUENCE</scope>
    <source>
        <strain evidence="3">ARSEF 373</strain>
    </source>
</reference>